<sequence length="146" mass="14830">MRNSLQRAAVVGTTLLLALGLSACSAGEGGAAGGNQSVKAACDIMEKDMRAVASDMDSAALGADPVAAASTMNKVADQLKTSAKKVTNPEVTKVVGPMIDSFDKLGTALEKISDDPSAAMELASDMQTLATDMEEAGTAYNKVCKG</sequence>
<accession>A0A3L7AI51</accession>
<feature type="signal peptide" evidence="1">
    <location>
        <begin position="1"/>
        <end position="26"/>
    </location>
</feature>
<keyword evidence="1" id="KW-0732">Signal</keyword>
<reference evidence="2 3" key="1">
    <citation type="submission" date="2018-10" db="EMBL/GenBank/DDBJ databases">
        <authorList>
            <person name="Li J."/>
        </authorList>
    </citation>
    <scope>NUCLEOTIDE SEQUENCE [LARGE SCALE GENOMIC DNA]</scope>
    <source>
        <strain evidence="2 3">JCM 11654</strain>
    </source>
</reference>
<protein>
    <submittedName>
        <fullName evidence="2">Uncharacterized protein</fullName>
    </submittedName>
</protein>
<dbReference type="EMBL" id="RCUY01000015">
    <property type="protein sequence ID" value="RLP79251.1"/>
    <property type="molecule type" value="Genomic_DNA"/>
</dbReference>
<dbReference type="PROSITE" id="PS51257">
    <property type="entry name" value="PROKAR_LIPOPROTEIN"/>
    <property type="match status" value="1"/>
</dbReference>
<comment type="caution">
    <text evidence="2">The sequence shown here is derived from an EMBL/GenBank/DDBJ whole genome shotgun (WGS) entry which is preliminary data.</text>
</comment>
<name>A0A3L7AI51_9MICO</name>
<dbReference type="Proteomes" id="UP000269438">
    <property type="component" value="Unassembled WGS sequence"/>
</dbReference>
<keyword evidence="3" id="KW-1185">Reference proteome</keyword>
<gene>
    <name evidence="2" type="ORF">D9V34_15755</name>
</gene>
<evidence type="ECO:0000313" key="2">
    <source>
        <dbReference type="EMBL" id="RLP79251.1"/>
    </source>
</evidence>
<evidence type="ECO:0000256" key="1">
    <source>
        <dbReference type="SAM" id="SignalP"/>
    </source>
</evidence>
<proteinExistence type="predicted"/>
<organism evidence="2 3">
    <name type="scientific">Mycetocola lacteus</name>
    <dbReference type="NCBI Taxonomy" id="76637"/>
    <lineage>
        <taxon>Bacteria</taxon>
        <taxon>Bacillati</taxon>
        <taxon>Actinomycetota</taxon>
        <taxon>Actinomycetes</taxon>
        <taxon>Micrococcales</taxon>
        <taxon>Microbacteriaceae</taxon>
        <taxon>Mycetocola</taxon>
    </lineage>
</organism>
<dbReference type="AlphaFoldDB" id="A0A3L7AI51"/>
<dbReference type="RefSeq" id="WP_121689424.1">
    <property type="nucleotide sequence ID" value="NZ_RCUY01000015.1"/>
</dbReference>
<evidence type="ECO:0000313" key="3">
    <source>
        <dbReference type="Proteomes" id="UP000269438"/>
    </source>
</evidence>
<feature type="chain" id="PRO_5018197062" evidence="1">
    <location>
        <begin position="27"/>
        <end position="146"/>
    </location>
</feature>